<reference evidence="3" key="1">
    <citation type="submission" date="2016-06" db="EMBL/GenBank/DDBJ databases">
        <title>Draft Genome sequence of the fungus Inonotus baumii.</title>
        <authorList>
            <person name="Zhu H."/>
            <person name="Lin W."/>
        </authorList>
    </citation>
    <scope>NUCLEOTIDE SEQUENCE</scope>
    <source>
        <strain evidence="3">821</strain>
    </source>
</reference>
<evidence type="ECO:0000313" key="3">
    <source>
        <dbReference type="EMBL" id="OCB90557.1"/>
    </source>
</evidence>
<feature type="compositionally biased region" description="Polar residues" evidence="1">
    <location>
        <begin position="1554"/>
        <end position="1573"/>
    </location>
</feature>
<evidence type="ECO:0000256" key="2">
    <source>
        <dbReference type="SAM" id="Phobius"/>
    </source>
</evidence>
<feature type="region of interest" description="Disordered" evidence="1">
    <location>
        <begin position="318"/>
        <end position="393"/>
    </location>
</feature>
<feature type="compositionally biased region" description="Basic and acidic residues" evidence="1">
    <location>
        <begin position="551"/>
        <end position="561"/>
    </location>
</feature>
<accession>A0A9Q5N8E0</accession>
<gene>
    <name evidence="3" type="ORF">A7U60_g2235</name>
</gene>
<feature type="compositionally biased region" description="Polar residues" evidence="1">
    <location>
        <begin position="1515"/>
        <end position="1547"/>
    </location>
</feature>
<keyword evidence="2" id="KW-1133">Transmembrane helix</keyword>
<feature type="compositionally biased region" description="Polar residues" evidence="1">
    <location>
        <begin position="1321"/>
        <end position="1340"/>
    </location>
</feature>
<feature type="region of interest" description="Disordered" evidence="1">
    <location>
        <begin position="875"/>
        <end position="955"/>
    </location>
</feature>
<organism evidence="3 4">
    <name type="scientific">Sanghuangporus baumii</name>
    <name type="common">Phellinus baumii</name>
    <dbReference type="NCBI Taxonomy" id="108892"/>
    <lineage>
        <taxon>Eukaryota</taxon>
        <taxon>Fungi</taxon>
        <taxon>Dikarya</taxon>
        <taxon>Basidiomycota</taxon>
        <taxon>Agaricomycotina</taxon>
        <taxon>Agaricomycetes</taxon>
        <taxon>Hymenochaetales</taxon>
        <taxon>Hymenochaetaceae</taxon>
        <taxon>Sanghuangporus</taxon>
    </lineage>
</organism>
<dbReference type="OrthoDB" id="3228777at2759"/>
<feature type="region of interest" description="Disordered" evidence="1">
    <location>
        <begin position="1491"/>
        <end position="1613"/>
    </location>
</feature>
<keyword evidence="2" id="KW-0472">Membrane</keyword>
<feature type="region of interest" description="Disordered" evidence="1">
    <location>
        <begin position="1"/>
        <end position="20"/>
    </location>
</feature>
<feature type="compositionally biased region" description="Low complexity" evidence="1">
    <location>
        <begin position="380"/>
        <end position="390"/>
    </location>
</feature>
<feature type="transmembrane region" description="Helical" evidence="2">
    <location>
        <begin position="125"/>
        <end position="143"/>
    </location>
</feature>
<feature type="compositionally biased region" description="Basic residues" evidence="1">
    <location>
        <begin position="825"/>
        <end position="843"/>
    </location>
</feature>
<feature type="compositionally biased region" description="Low complexity" evidence="1">
    <location>
        <begin position="436"/>
        <end position="457"/>
    </location>
</feature>
<feature type="region of interest" description="Disordered" evidence="1">
    <location>
        <begin position="1269"/>
        <end position="1341"/>
    </location>
</feature>
<feature type="region of interest" description="Disordered" evidence="1">
    <location>
        <begin position="1111"/>
        <end position="1131"/>
    </location>
</feature>
<feature type="compositionally biased region" description="Polar residues" evidence="1">
    <location>
        <begin position="513"/>
        <end position="531"/>
    </location>
</feature>
<feature type="compositionally biased region" description="Basic and acidic residues" evidence="1">
    <location>
        <begin position="348"/>
        <end position="357"/>
    </location>
</feature>
<feature type="region of interest" description="Disordered" evidence="1">
    <location>
        <begin position="695"/>
        <end position="785"/>
    </location>
</feature>
<evidence type="ECO:0000256" key="1">
    <source>
        <dbReference type="SAM" id="MobiDB-lite"/>
    </source>
</evidence>
<feature type="region of interest" description="Disordered" evidence="1">
    <location>
        <begin position="411"/>
        <end position="566"/>
    </location>
</feature>
<feature type="compositionally biased region" description="Low complexity" evidence="1">
    <location>
        <begin position="737"/>
        <end position="749"/>
    </location>
</feature>
<feature type="compositionally biased region" description="Polar residues" evidence="1">
    <location>
        <begin position="213"/>
        <end position="225"/>
    </location>
</feature>
<keyword evidence="4" id="KW-1185">Reference proteome</keyword>
<keyword evidence="2" id="KW-0812">Transmembrane</keyword>
<feature type="compositionally biased region" description="Polar residues" evidence="1">
    <location>
        <begin position="1493"/>
        <end position="1506"/>
    </location>
</feature>
<name>A0A9Q5N8E0_SANBA</name>
<feature type="compositionally biased region" description="Polar residues" evidence="1">
    <location>
        <begin position="473"/>
        <end position="491"/>
    </location>
</feature>
<feature type="region of interest" description="Disordered" evidence="1">
    <location>
        <begin position="1188"/>
        <end position="1210"/>
    </location>
</feature>
<feature type="region of interest" description="Disordered" evidence="1">
    <location>
        <begin position="209"/>
        <end position="234"/>
    </location>
</feature>
<dbReference type="EMBL" id="LNZH02000126">
    <property type="protein sequence ID" value="OCB90557.1"/>
    <property type="molecule type" value="Genomic_DNA"/>
</dbReference>
<feature type="compositionally biased region" description="Low complexity" evidence="1">
    <location>
        <begin position="336"/>
        <end position="346"/>
    </location>
</feature>
<feature type="compositionally biased region" description="Polar residues" evidence="1">
    <location>
        <begin position="1275"/>
        <end position="1289"/>
    </location>
</feature>
<feature type="compositionally biased region" description="Basic and acidic residues" evidence="1">
    <location>
        <begin position="1188"/>
        <end position="1204"/>
    </location>
</feature>
<evidence type="ECO:0000313" key="4">
    <source>
        <dbReference type="Proteomes" id="UP000757232"/>
    </source>
</evidence>
<feature type="compositionally biased region" description="Basic and acidic residues" evidence="1">
    <location>
        <begin position="1574"/>
        <end position="1594"/>
    </location>
</feature>
<dbReference type="Proteomes" id="UP000757232">
    <property type="component" value="Unassembled WGS sequence"/>
</dbReference>
<feature type="region of interest" description="Disordered" evidence="1">
    <location>
        <begin position="625"/>
        <end position="667"/>
    </location>
</feature>
<protein>
    <submittedName>
        <fullName evidence="3">Uncharacterized protein</fullName>
    </submittedName>
</protein>
<comment type="caution">
    <text evidence="3">The sequence shown here is derived from an EMBL/GenBank/DDBJ whole genome shotgun (WGS) entry which is preliminary data.</text>
</comment>
<proteinExistence type="predicted"/>
<feature type="region of interest" description="Disordered" evidence="1">
    <location>
        <begin position="811"/>
        <end position="849"/>
    </location>
</feature>
<feature type="compositionally biased region" description="Polar residues" evidence="1">
    <location>
        <begin position="625"/>
        <end position="636"/>
    </location>
</feature>
<sequence>MVRKTDKSEDEGYSDEEKSTPRLTDVYVKNTLYGLERWSWKEMQPLSLERSKVIERSRSCSVRNSDPDELRVSMILAIPSWSLRSRRIATAIAEAEATENIGALRELGTSDAALTKFDFMIGVGYFVRSFFLHFAFLLLPSLLRPSWQRRAHRLLAGVCDAKADALIVLGGEAARGESGPPDPAGRTASNCSFPPFPEGLRPTNKEYLVAPPSENQAGSLQDMTTAASSSSQPASLSRLARLKVNLGLKQLSHAGSARQNTRYTDENETEWYIPYNGPYELPKRAVGMGKVRERRDSWADIVASGERVHDPFERDVTVSGHGGASTSGHGHDFAYSSSAHGHVSSSRVIEEQARGREMSLASKYSESLASLGDGERRSQAAASPITSPISSRRRPLPAFLDLDAVGVGIGESPMPMQRVGHSSNSGHGHDPHEYSQAHAWPSSAPAPAASTRDSTSSFWTFGRSSKKIPPANVSITRPSVDSRPSTSTRQNMALGPVTVRDRSATVTGHVGELSNTRPSRPRANTSVSQAATAPGPSVTREVSDQPTYHRQYVDDRPEPDRAGSPLYQRHPYATAVSPTGHRLHSQIMPSAEKKQTSAQRRSPVPIINAPFLSTSKSFSSLRNTAKNLKTSVSTPNLRGERPRGGQASGGSSVNSPGTQSVASSGPKWLSPETWCDALLFPRPRFRLRSAHVISPPTSPLGITPPYSAPAQTQSQSRTLKRSLVGRKSSPNLHDGPHAPSSAPPVVSHPNPEPPPQPSRAPARTLAQPEAGPFQKSLHPPRPKSFAQDDLALLSPVPSLATVLRQNEEFEKERSEWKAKASRSFGNKRSRSLSRSRMKAKVKLNGKPSESESELAFSFDLIAATAFHGSQTLKPHVHYGPSTTGSGSRNGAGTNTTSTGLNTTSTHSRNTSNASKNATSQSIGHGHNRKESWSKSAIRTAKHTAQATGLCSDNDDLSPADEKVLAPDGKLQQDRARYVHLNPRDGRTGTDDDGVVVITAESSQYLNATQTNFVGPSLSPVPSDRSGGSTGVGIALSTPTVLVDHPFQFSDHPYASGPNPVEIPRPAEYAGPHPSRMAEFALTESSLNDVAARHRLPSAVVASRSYTETTAHPYAAAEQRSRPTLRVPVSSIPPPKKMFADVGTGSIREVLPDDIQYSPYSAQHSENSKHNSEALGVEEALNLAFSRKDSATDEKGGQVEGHTGDTEDFGSRTVDQELIVPALMRSAADYRVERMPQIDEGSMRESWQNSQDVDEHGHFLVPTPMSTISFKPKFSPAQTSLDSSPMTSPRQFKKFDDTEDYSDLFYTPGQPASVSGGLRAGGNSSESSGEPTPPNESTNPLNFREEEGFATRRPLLARSNSALTNLRRKLSEEYRTSIDDRHVFSEDVNLRRHVSDVPEVDEDFGDPNDIISQGSPPGASLPLRLGLTHSESPGPVHVIPEDVESSRASSVLERYETEEGTEVYYRVGEVPALATPNPVSSTHMYRASAHVSYIDSTPPSNHRSLSPDTRGRTDTPSRPSLQPQSATSMTRESYMTSTSSASRISQLSEFPVPPGQTSLTPGTIIQSYFGSTLEPTERHDPIQEDPESVEREQKRHERQSRRTTFGPVSDDEDG</sequence>
<feature type="compositionally biased region" description="Polar residues" evidence="1">
    <location>
        <begin position="649"/>
        <end position="663"/>
    </location>
</feature>
<feature type="compositionally biased region" description="Low complexity" evidence="1">
    <location>
        <begin position="881"/>
        <end position="914"/>
    </location>
</feature>